<keyword evidence="1" id="KW-0732">Signal</keyword>
<accession>A0A0W7VP07</accession>
<reference evidence="3" key="3">
    <citation type="submission" date="2017-08" db="EMBL/GenBank/DDBJ databases">
        <title>Trichoderma gamsii strain T6085, whole genome shotgun sequencing project.</title>
        <authorList>
            <person name="Baroncelli R."/>
        </authorList>
    </citation>
    <scope>NUCLEOTIDE SEQUENCE</scope>
    <source>
        <strain evidence="3">T6085</strain>
    </source>
</reference>
<reference evidence="2 5" key="2">
    <citation type="submission" date="2017-02" db="EMBL/GenBank/DDBJ databases">
        <title>Genomes of Trichoderma spp. with biocontrol activity.</title>
        <authorList>
            <person name="Gardiner D."/>
            <person name="Kazan K."/>
            <person name="Vos C."/>
            <person name="Harvey P."/>
        </authorList>
    </citation>
    <scope>NUCLEOTIDE SEQUENCE [LARGE SCALE GENOMIC DNA]</scope>
    <source>
        <strain evidence="2 5">A5MH</strain>
    </source>
</reference>
<organism evidence="3 4">
    <name type="scientific">Trichoderma gamsii</name>
    <dbReference type="NCBI Taxonomy" id="398673"/>
    <lineage>
        <taxon>Eukaryota</taxon>
        <taxon>Fungi</taxon>
        <taxon>Dikarya</taxon>
        <taxon>Ascomycota</taxon>
        <taxon>Pezizomycotina</taxon>
        <taxon>Sordariomycetes</taxon>
        <taxon>Hypocreomycetidae</taxon>
        <taxon>Hypocreales</taxon>
        <taxon>Hypocreaceae</taxon>
        <taxon>Trichoderma</taxon>
    </lineage>
</organism>
<evidence type="ECO:0000313" key="2">
    <source>
        <dbReference type="EMBL" id="PNP41775.1"/>
    </source>
</evidence>
<dbReference type="RefSeq" id="XP_018661210.1">
    <property type="nucleotide sequence ID" value="XM_018805550.1"/>
</dbReference>
<feature type="chain" id="PRO_5014528205" evidence="1">
    <location>
        <begin position="20"/>
        <end position="132"/>
    </location>
</feature>
<evidence type="ECO:0000256" key="1">
    <source>
        <dbReference type="SAM" id="SignalP"/>
    </source>
</evidence>
<evidence type="ECO:0000313" key="3">
    <source>
        <dbReference type="EMBL" id="PON23573.1"/>
    </source>
</evidence>
<dbReference type="AlphaFoldDB" id="A0A0W7VP07"/>
<dbReference type="EMBL" id="MTYH01000054">
    <property type="protein sequence ID" value="PNP41775.1"/>
    <property type="molecule type" value="Genomic_DNA"/>
</dbReference>
<reference evidence="3 4" key="1">
    <citation type="journal article" date="2016" name="Genome Announc.">
        <title>Draft Whole-Genome Sequence of Trichoderma gamsii T6085, a Promising Biocontrol Agent of Fusarium Head Blight on Wheat.</title>
        <authorList>
            <person name="Baroncelli R."/>
            <person name="Zapparata A."/>
            <person name="Piaggeschi G."/>
            <person name="Sarrocco S."/>
            <person name="Vannacci G."/>
        </authorList>
    </citation>
    <scope>NUCLEOTIDE SEQUENCE [LARGE SCALE GENOMIC DNA]</scope>
    <source>
        <strain evidence="3 4">T6085</strain>
    </source>
</reference>
<keyword evidence="4" id="KW-1185">Reference proteome</keyword>
<name>A0A0W7VP07_9HYPO</name>
<dbReference type="Proteomes" id="UP000236546">
    <property type="component" value="Unassembled WGS sequence"/>
</dbReference>
<dbReference type="EMBL" id="JPDN02000028">
    <property type="protein sequence ID" value="PON23573.1"/>
    <property type="molecule type" value="Genomic_DNA"/>
</dbReference>
<comment type="caution">
    <text evidence="3">The sequence shown here is derived from an EMBL/GenBank/DDBJ whole genome shotgun (WGS) entry which is preliminary data.</text>
</comment>
<evidence type="ECO:0000313" key="4">
    <source>
        <dbReference type="Proteomes" id="UP000054821"/>
    </source>
</evidence>
<dbReference type="Proteomes" id="UP000054821">
    <property type="component" value="Unassembled WGS sequence"/>
</dbReference>
<dbReference type="GeneID" id="29985633"/>
<evidence type="ECO:0000313" key="5">
    <source>
        <dbReference type="Proteomes" id="UP000236546"/>
    </source>
</evidence>
<dbReference type="OrthoDB" id="2910287at2759"/>
<sequence length="132" mass="14098">MKSFVTTVIASSLLSLGLASPVNVTERAPGGGVYLCPGANWTPSNLCQHIDMTNGGCWTIPWQTLGSIGPDSGWVCSMFVEPNNCVYSSGNLNSGGIYTPGVADLTTWNDGFTGKWNGYWFTDAKTIQCEYA</sequence>
<proteinExistence type="predicted"/>
<feature type="signal peptide" evidence="1">
    <location>
        <begin position="1"/>
        <end position="19"/>
    </location>
</feature>
<gene>
    <name evidence="3" type="ORF">TGAM01_v207517</name>
    <name evidence="2" type="ORF">TGAMA5MH_06368</name>
</gene>
<protein>
    <submittedName>
        <fullName evidence="3">Uncharacterized protein</fullName>
    </submittedName>
</protein>